<dbReference type="WBParaSite" id="Gr19_v10_g9991.t1">
    <property type="protein sequence ID" value="Gr19_v10_g9991.t1"/>
    <property type="gene ID" value="Gr19_v10_g9991"/>
</dbReference>
<keyword evidence="1" id="KW-0732">Signal</keyword>
<feature type="chain" id="PRO_5036972471" evidence="1">
    <location>
        <begin position="22"/>
        <end position="88"/>
    </location>
</feature>
<accession>A0A914IE20</accession>
<keyword evidence="2" id="KW-1185">Reference proteome</keyword>
<sequence length="88" mass="9645">MMICVWCVMFGELILRHGVLDENVSIPDVQDKRVFCLPACNFSRSQVPSGEVFCAPVAESVSRIVSSTMIGQPATTLEAMLCLLLLLL</sequence>
<proteinExistence type="predicted"/>
<evidence type="ECO:0000313" key="2">
    <source>
        <dbReference type="Proteomes" id="UP000887572"/>
    </source>
</evidence>
<organism evidence="2 3">
    <name type="scientific">Globodera rostochiensis</name>
    <name type="common">Golden nematode worm</name>
    <name type="synonym">Heterodera rostochiensis</name>
    <dbReference type="NCBI Taxonomy" id="31243"/>
    <lineage>
        <taxon>Eukaryota</taxon>
        <taxon>Metazoa</taxon>
        <taxon>Ecdysozoa</taxon>
        <taxon>Nematoda</taxon>
        <taxon>Chromadorea</taxon>
        <taxon>Rhabditida</taxon>
        <taxon>Tylenchina</taxon>
        <taxon>Tylenchomorpha</taxon>
        <taxon>Tylenchoidea</taxon>
        <taxon>Heteroderidae</taxon>
        <taxon>Heteroderinae</taxon>
        <taxon>Globodera</taxon>
    </lineage>
</organism>
<feature type="signal peptide" evidence="1">
    <location>
        <begin position="1"/>
        <end position="21"/>
    </location>
</feature>
<protein>
    <submittedName>
        <fullName evidence="3">Secreted protein</fullName>
    </submittedName>
</protein>
<dbReference type="AlphaFoldDB" id="A0A914IE20"/>
<reference evidence="3" key="1">
    <citation type="submission" date="2022-11" db="UniProtKB">
        <authorList>
            <consortium name="WormBaseParasite"/>
        </authorList>
    </citation>
    <scope>IDENTIFICATION</scope>
</reference>
<evidence type="ECO:0000256" key="1">
    <source>
        <dbReference type="SAM" id="SignalP"/>
    </source>
</evidence>
<evidence type="ECO:0000313" key="3">
    <source>
        <dbReference type="WBParaSite" id="Gr19_v10_g9991.t1"/>
    </source>
</evidence>
<dbReference type="Proteomes" id="UP000887572">
    <property type="component" value="Unplaced"/>
</dbReference>
<name>A0A914IE20_GLORO</name>